<evidence type="ECO:0000313" key="3">
    <source>
        <dbReference type="Proteomes" id="UP000272771"/>
    </source>
</evidence>
<dbReference type="EMBL" id="LR134533">
    <property type="protein sequence ID" value="VEJ51607.1"/>
    <property type="molecule type" value="Genomic_DNA"/>
</dbReference>
<dbReference type="Proteomes" id="UP000272771">
    <property type="component" value="Chromosome"/>
</dbReference>
<keyword evidence="3" id="KW-1185">Reference proteome</keyword>
<keyword evidence="1" id="KW-1133">Transmembrane helix</keyword>
<dbReference type="RefSeq" id="WP_040669796.1">
    <property type="nucleotide sequence ID" value="NZ_CAUJRG010000001.1"/>
</dbReference>
<protein>
    <submittedName>
        <fullName evidence="2">Cb-type cytochrome c oxidase subunit IV</fullName>
    </submittedName>
</protein>
<keyword evidence="1" id="KW-0812">Transmembrane</keyword>
<dbReference type="STRING" id="28091.SAMEA3174300_00066"/>
<sequence>MDINWVRSLFTVWVFISFVLVLYIVLSKKNKQNYNDAAQSIMDDNDTPESSKDER</sequence>
<organism evidence="2 3">
    <name type="scientific">Neisseria weaveri</name>
    <dbReference type="NCBI Taxonomy" id="28091"/>
    <lineage>
        <taxon>Bacteria</taxon>
        <taxon>Pseudomonadati</taxon>
        <taxon>Pseudomonadota</taxon>
        <taxon>Betaproteobacteria</taxon>
        <taxon>Neisseriales</taxon>
        <taxon>Neisseriaceae</taxon>
        <taxon>Neisseria</taxon>
    </lineage>
</organism>
<keyword evidence="1" id="KW-0472">Membrane</keyword>
<name>A0A3S5CAQ7_9NEIS</name>
<proteinExistence type="predicted"/>
<reference evidence="2 3" key="1">
    <citation type="submission" date="2018-12" db="EMBL/GenBank/DDBJ databases">
        <authorList>
            <consortium name="Pathogen Informatics"/>
        </authorList>
    </citation>
    <scope>NUCLEOTIDE SEQUENCE [LARGE SCALE GENOMIC DNA]</scope>
    <source>
        <strain evidence="2 3">NCTC12742</strain>
    </source>
</reference>
<dbReference type="OrthoDB" id="8604580at2"/>
<dbReference type="AlphaFoldDB" id="A0A3S5CAQ7"/>
<evidence type="ECO:0000256" key="1">
    <source>
        <dbReference type="SAM" id="Phobius"/>
    </source>
</evidence>
<evidence type="ECO:0000313" key="2">
    <source>
        <dbReference type="EMBL" id="VEJ51607.1"/>
    </source>
</evidence>
<feature type="transmembrane region" description="Helical" evidence="1">
    <location>
        <begin position="6"/>
        <end position="26"/>
    </location>
</feature>
<accession>A0A3S5CAQ7</accession>
<gene>
    <name evidence="2" type="ORF">NCTC12742_01505</name>
</gene>